<comment type="similarity">
    <text evidence="2 6">Belongs to the caveolin family.</text>
</comment>
<dbReference type="GO" id="GO:0005901">
    <property type="term" value="C:caveola"/>
    <property type="evidence" value="ECO:0007669"/>
    <property type="project" value="UniProtKB-SubCell"/>
</dbReference>
<keyword evidence="4 6" id="KW-0333">Golgi apparatus</keyword>
<evidence type="ECO:0000256" key="3">
    <source>
        <dbReference type="ARBA" id="ARBA00022475"/>
    </source>
</evidence>
<sequence>MHGQPTTTRDNNVRFSFLSPTQVAFEDVIGEPEGAHSPDCVWVNSYKCFNCSRDCCYAVLTALCAIPLSFCWGCEFAWITFQHVWQIGPSLRIFMINCVCAQKFFSTCLHCCLGPICETCGLFFSQITVKNS</sequence>
<dbReference type="Pfam" id="PF01146">
    <property type="entry name" value="Caveolin"/>
    <property type="match status" value="1"/>
</dbReference>
<proteinExistence type="inferred from homology"/>
<dbReference type="EMBL" id="PZQS01000009">
    <property type="protein sequence ID" value="PVD24925.1"/>
    <property type="molecule type" value="Genomic_DNA"/>
</dbReference>
<keyword evidence="5 6" id="KW-0472">Membrane</keyword>
<dbReference type="PANTHER" id="PTHR10844">
    <property type="entry name" value="CAVEOLIN"/>
    <property type="match status" value="1"/>
</dbReference>
<evidence type="ECO:0000256" key="4">
    <source>
        <dbReference type="ARBA" id="ARBA00023034"/>
    </source>
</evidence>
<comment type="function">
    <text evidence="6">May act as a scaffolding protein within caveolar membranes. Interacts directly with G-protein alpha subunits and can functionally regulate their activity.</text>
</comment>
<dbReference type="GO" id="GO:0070836">
    <property type="term" value="P:caveola assembly"/>
    <property type="evidence" value="ECO:0007669"/>
    <property type="project" value="InterPro"/>
</dbReference>
<name>A0A2T7NUT7_POMCA</name>
<comment type="caution">
    <text evidence="7">The sequence shown here is derived from an EMBL/GenBank/DDBJ whole genome shotgun (WGS) entry which is preliminary data.</text>
</comment>
<reference evidence="7 8" key="1">
    <citation type="submission" date="2018-04" db="EMBL/GenBank/DDBJ databases">
        <title>The genome of golden apple snail Pomacea canaliculata provides insight into stress tolerance and invasive adaptation.</title>
        <authorList>
            <person name="Liu C."/>
            <person name="Liu B."/>
            <person name="Ren Y."/>
            <person name="Zhang Y."/>
            <person name="Wang H."/>
            <person name="Li S."/>
            <person name="Jiang F."/>
            <person name="Yin L."/>
            <person name="Zhang G."/>
            <person name="Qian W."/>
            <person name="Fan W."/>
        </authorList>
    </citation>
    <scope>NUCLEOTIDE SEQUENCE [LARGE SCALE GENOMIC DNA]</scope>
    <source>
        <strain evidence="7">SZHN2017</strain>
        <tissue evidence="7">Muscle</tissue>
    </source>
</reference>
<keyword evidence="3 6" id="KW-1003">Cell membrane</keyword>
<organism evidence="7 8">
    <name type="scientific">Pomacea canaliculata</name>
    <name type="common">Golden apple snail</name>
    <dbReference type="NCBI Taxonomy" id="400727"/>
    <lineage>
        <taxon>Eukaryota</taxon>
        <taxon>Metazoa</taxon>
        <taxon>Spiralia</taxon>
        <taxon>Lophotrochozoa</taxon>
        <taxon>Mollusca</taxon>
        <taxon>Gastropoda</taxon>
        <taxon>Caenogastropoda</taxon>
        <taxon>Architaenioglossa</taxon>
        <taxon>Ampullarioidea</taxon>
        <taxon>Ampullariidae</taxon>
        <taxon>Pomacea</taxon>
    </lineage>
</organism>
<accession>A0A2T7NUT7</accession>
<comment type="subcellular location">
    <subcellularLocation>
        <location evidence="1 6">Cell membrane</location>
        <topology evidence="1 6">Peripheral membrane protein</topology>
    </subcellularLocation>
    <subcellularLocation>
        <location evidence="6">Golgi apparatus membrane</location>
        <topology evidence="6">Peripheral membrane protein</topology>
    </subcellularLocation>
    <subcellularLocation>
        <location evidence="6">Membrane</location>
        <location evidence="6">Caveola</location>
        <topology evidence="6">Peripheral membrane protein</topology>
    </subcellularLocation>
</comment>
<dbReference type="AlphaFoldDB" id="A0A2T7NUT7"/>
<evidence type="ECO:0000256" key="1">
    <source>
        <dbReference type="ARBA" id="ARBA00004202"/>
    </source>
</evidence>
<dbReference type="OrthoDB" id="5917823at2759"/>
<evidence type="ECO:0000256" key="2">
    <source>
        <dbReference type="ARBA" id="ARBA00010988"/>
    </source>
</evidence>
<dbReference type="Proteomes" id="UP000245119">
    <property type="component" value="Linkage Group LG9"/>
</dbReference>
<evidence type="ECO:0000256" key="5">
    <source>
        <dbReference type="ARBA" id="ARBA00023136"/>
    </source>
</evidence>
<gene>
    <name evidence="7" type="ORF">C0Q70_15419</name>
</gene>
<evidence type="ECO:0000256" key="6">
    <source>
        <dbReference type="RuleBase" id="RU000680"/>
    </source>
</evidence>
<dbReference type="STRING" id="400727.A0A2T7NUT7"/>
<keyword evidence="8" id="KW-1185">Reference proteome</keyword>
<dbReference type="PANTHER" id="PTHR10844:SF19">
    <property type="entry name" value="CAVEOLIN-2"/>
    <property type="match status" value="1"/>
</dbReference>
<protein>
    <recommendedName>
        <fullName evidence="6">Caveolin</fullName>
    </recommendedName>
</protein>
<dbReference type="GO" id="GO:0000139">
    <property type="term" value="C:Golgi membrane"/>
    <property type="evidence" value="ECO:0007669"/>
    <property type="project" value="UniProtKB-SubCell"/>
</dbReference>
<dbReference type="GO" id="GO:0060090">
    <property type="term" value="F:molecular adaptor activity"/>
    <property type="evidence" value="ECO:0007669"/>
    <property type="project" value="TreeGrafter"/>
</dbReference>
<dbReference type="InterPro" id="IPR001612">
    <property type="entry name" value="Caveolin"/>
</dbReference>
<evidence type="ECO:0000313" key="7">
    <source>
        <dbReference type="EMBL" id="PVD24925.1"/>
    </source>
</evidence>
<evidence type="ECO:0000313" key="8">
    <source>
        <dbReference type="Proteomes" id="UP000245119"/>
    </source>
</evidence>